<dbReference type="GO" id="GO:0000724">
    <property type="term" value="P:double-strand break repair via homologous recombination"/>
    <property type="evidence" value="ECO:0007669"/>
    <property type="project" value="TreeGrafter"/>
</dbReference>
<feature type="compositionally biased region" description="Basic and acidic residues" evidence="1">
    <location>
        <begin position="875"/>
        <end position="886"/>
    </location>
</feature>
<evidence type="ECO:0000256" key="1">
    <source>
        <dbReference type="SAM" id="MobiDB-lite"/>
    </source>
</evidence>
<feature type="region of interest" description="Disordered" evidence="1">
    <location>
        <begin position="1"/>
        <end position="200"/>
    </location>
</feature>
<dbReference type="Proteomes" id="UP000028524">
    <property type="component" value="Unassembled WGS sequence"/>
</dbReference>
<protein>
    <submittedName>
        <fullName evidence="2">Uncharacterized protein</fullName>
    </submittedName>
</protein>
<feature type="compositionally biased region" description="Basic residues" evidence="1">
    <location>
        <begin position="589"/>
        <end position="599"/>
    </location>
</feature>
<feature type="compositionally biased region" description="Basic and acidic residues" evidence="1">
    <location>
        <begin position="298"/>
        <end position="309"/>
    </location>
</feature>
<dbReference type="InParanoid" id="A0A084QCR3"/>
<feature type="compositionally biased region" description="Basic and acidic residues" evidence="1">
    <location>
        <begin position="166"/>
        <end position="190"/>
    </location>
</feature>
<evidence type="ECO:0000313" key="3">
    <source>
        <dbReference type="Proteomes" id="UP000028524"/>
    </source>
</evidence>
<keyword evidence="3" id="KW-1185">Reference proteome</keyword>
<feature type="compositionally biased region" description="Low complexity" evidence="1">
    <location>
        <begin position="65"/>
        <end position="88"/>
    </location>
</feature>
<feature type="compositionally biased region" description="Basic and acidic residues" evidence="1">
    <location>
        <begin position="34"/>
        <end position="44"/>
    </location>
</feature>
<dbReference type="GO" id="GO:0035361">
    <property type="term" value="C:Cul8-RING ubiquitin ligase complex"/>
    <property type="evidence" value="ECO:0007669"/>
    <property type="project" value="TreeGrafter"/>
</dbReference>
<feature type="compositionally biased region" description="Polar residues" evidence="1">
    <location>
        <begin position="774"/>
        <end position="797"/>
    </location>
</feature>
<accession>A0A084QCR3</accession>
<proteinExistence type="predicted"/>
<dbReference type="PANTHER" id="PTHR28122:SF1">
    <property type="entry name" value="E3 UBIQUITIN-PROTEIN LIGASE SUBSTRATE RECEPTOR MMS22"/>
    <property type="match status" value="1"/>
</dbReference>
<name>A0A084QCR3_STAC4</name>
<feature type="region of interest" description="Disordered" evidence="1">
    <location>
        <begin position="846"/>
        <end position="921"/>
    </location>
</feature>
<dbReference type="OrthoDB" id="2386201at2759"/>
<dbReference type="Pfam" id="PF09462">
    <property type="entry name" value="Mus7"/>
    <property type="match status" value="1"/>
</dbReference>
<feature type="compositionally biased region" description="Basic and acidic residues" evidence="1">
    <location>
        <begin position="105"/>
        <end position="117"/>
    </location>
</feature>
<feature type="compositionally biased region" description="Acidic residues" evidence="1">
    <location>
        <begin position="9"/>
        <end position="19"/>
    </location>
</feature>
<feature type="region of interest" description="Disordered" evidence="1">
    <location>
        <begin position="588"/>
        <end position="665"/>
    </location>
</feature>
<feature type="region of interest" description="Disordered" evidence="1">
    <location>
        <begin position="412"/>
        <end position="456"/>
    </location>
</feature>
<dbReference type="HOGENOM" id="CLU_000374_1_0_1"/>
<reference evidence="2 3" key="1">
    <citation type="journal article" date="2014" name="BMC Genomics">
        <title>Comparative genome sequencing reveals chemotype-specific gene clusters in the toxigenic black mold Stachybotrys.</title>
        <authorList>
            <person name="Semeiks J."/>
            <person name="Borek D."/>
            <person name="Otwinowski Z."/>
            <person name="Grishin N.V."/>
        </authorList>
    </citation>
    <scope>NUCLEOTIDE SEQUENCE [LARGE SCALE GENOMIC DNA]</scope>
    <source>
        <strain evidence="2 3">IBT 40285</strain>
    </source>
</reference>
<feature type="region of interest" description="Disordered" evidence="1">
    <location>
        <begin position="470"/>
        <end position="532"/>
    </location>
</feature>
<feature type="region of interest" description="Disordered" evidence="1">
    <location>
        <begin position="213"/>
        <end position="397"/>
    </location>
</feature>
<feature type="compositionally biased region" description="Polar residues" evidence="1">
    <location>
        <begin position="858"/>
        <end position="868"/>
    </location>
</feature>
<dbReference type="OMA" id="DNRIDYM"/>
<dbReference type="GO" id="GO:0031297">
    <property type="term" value="P:replication fork processing"/>
    <property type="evidence" value="ECO:0007669"/>
    <property type="project" value="InterPro"/>
</dbReference>
<dbReference type="STRING" id="1283841.A0A084QCR3"/>
<sequence length="2167" mass="242972">MPNWKELGEIPDSEDEDGAFDSQDLDPATAPSIDPKKEQTHDIWDIPSSPNLERTRLSAFPSKEPPTSTRAPSAAPSPVDSSPLSSPPSEDELPPVEDILLLRHHNQERNEDPELQAKDVGTSAKDRAASPAKNGASSLNNAGDDEFSGPRSDLSGKGPSIVPLEEPYHTIEDNSDEEARQAAIRHERSLRPRKPIQRHPYLLEDAYYSSTFKKHGLKPLRMTAEATQSRRQADSQDHNFEEESQESVLPPIAEESQTSGSAELDGGMDGLLVLSSSPPETSPQTKGPGVSSQASSRVETDTTSLHDYDLPDLDDLMTLPPRLVPMKQLKRKSSTPPPSTARKRRRRYVVDSDPPDTTEPVPERPRTSDSPDPLFASPSKTANVPTSLMDVDTPAPELTSLADESIAILHQAQSYTIDSDPDTGARDADDGAESDDATSDRGSQSDSDSELVNKVGRRIRGVLPASWLRLDQKTAQDKVRKDTSNRRRDPSPELEPRRGVAQRRLAAPASTANQFLFDDSDEEVRDDGPVATVDKYPVQTKLALQPFPDLGVEPEPISDDDGSVMEDDVIDHMLPALKRQLKLSESFRSTHKRLKKPHKPSGTPLRKVKKQSRITNIWNSDRHSGSAMHRKAHLEPRTGAGQTRSHRAKKQDARPPPNRVSSPPRLSILDVIDKEAPRFLKIAARTAKQRPGRGRARASQKSIQLATRSDHIDAMSVLNEWKAGSIKQRPAVSSAIGKGPAPVRNKRTLSQVSGNVGSKPKPASTKPSRRLVKQVNSKGSISFTPQERDVTTNQSPTKRTKVDMQRSHSRSVRPAQLEMEETESATSFGFQSGKRFLDRMYRKKHQSSTYAGSIAPTEITTNRSSSHLPTIEKPPTTKEDRSDLPKVHRRKKSRPERIDLEAPEYAYANDPLPTQNPPAADRSLEQLKPGKLLGLGPYGTHYTHHFEVFPLHSGVYFHESTLIGSGVIEAIVAFHEQNLMSSRPRMSFNLGEKTLRWGSWTDQVSSELGIVLDSVAEHIEGYRAEPLRFDLTCAVAASTFMMKYIKDSLSFADEADVNLFIARMHECLKSFDDRTAACVGEDTGPLRVLYEAIMRVYDRLLLIVLLLLQICRKHPSLMNEQFQMEDLTKKIAKTAASVPRKLGTSSLRSIYGESRKPSFCERGLREDSPEIHSWVVLMKVMDHASIPRTSFWELAMPSSGPVLSAEAAQLESEWEQMFLLLPIVEFNDVGVVVSGRRFDVATDGWALPQRMLKRVFQLYQENPRQSPSFNNYCRALIGRCHFLVQQWGWRKSAPVIGVIFDFFGSQNLSHLRNEEVHKSPRFLDELARSPKLDLEPEDRCFHVFLKLLALSIRKLKETGSIKDIRNLVARTTPNHNRQYLKEQNIHERDLAALRNHHDLLCTLFWAAPPEHRPGLQLIERLVIPASSHKEACLINLRAWKQLAQFVVASGEAATSFRAFAQWRDAFFQQTMEQFDSVARDIQQQLLSLPKDVVQTIDSALINTMELRNKTAVQDVLYLSLASSCAVLRDAPDLETAALALNVLQLQQVFQRFSSLPPDLSWSLLEEALRTLDLLSDKIDKVQDEDSQQSESQILSSTQVDGAVLAFNSAIARDFFGMARKVMSIHREPQPSTSDNVHKSCCMDMVVELSAKFCAKLIDRGIIRLADIFKAGKYGLFEVGSMKAMMERHPYLVLFAANLLKHGVEDFSDAGFTSLEIWATSIVRPRDCIQYEQQLAEQLKRREEKFIPEDIKKLTIQPDYNGNRYLFYYAVTSIRSTLRDAGPSVKTVLLFDYAKVLRLVMEQMKADLKCLANRPVDHHAYIVFVRDVVSLIRTHGSDVCPVDDFFFQISKDYSPPAQDPQLQVAGMTAYGIRVGEGDVRAAQQLFFFLFASAKRCITSDNLGNEARMLQRGMKDVHVLDFVLGEMFPAIIQATVVEDLAFPLLDIYVEALWRLLHKHVVAHELVDKDLPKVRVVLTAILRIMAKIRDSLHGISQAHMHVIRQLLAVVNLLRPSMRVLSMARPTAPAWSEVHQCFRFLYAFSTRAEGYLRNLLEDNDGVVDPALLFAGLPTLPAAATQLSARAEGFAKNMTDDVRRNWIVADGLITIPMPGKGRGVPSTQSSQGIRSPAWNTTELIWDLYGRLREFRHWWQEVDGVKEKLQLSINTIF</sequence>
<feature type="compositionally biased region" description="Polar residues" evidence="1">
    <location>
        <begin position="274"/>
        <end position="297"/>
    </location>
</feature>
<dbReference type="InterPro" id="IPR019021">
    <property type="entry name" value="Mms22"/>
</dbReference>
<gene>
    <name evidence="2" type="ORF">S40285_04167</name>
</gene>
<feature type="region of interest" description="Disordered" evidence="1">
    <location>
        <begin position="732"/>
        <end position="826"/>
    </location>
</feature>
<feature type="compositionally biased region" description="Basic and acidic residues" evidence="1">
    <location>
        <begin position="470"/>
        <end position="498"/>
    </location>
</feature>
<evidence type="ECO:0000313" key="2">
    <source>
        <dbReference type="EMBL" id="KFA61748.1"/>
    </source>
</evidence>
<dbReference type="PANTHER" id="PTHR28122">
    <property type="entry name" value="E3 UBIQUITIN-PROTEIN LIGASE SUBSTRATE RECEPTOR MMS22"/>
    <property type="match status" value="1"/>
</dbReference>
<dbReference type="EMBL" id="KL660836">
    <property type="protein sequence ID" value="KFA61748.1"/>
    <property type="molecule type" value="Genomic_DNA"/>
</dbReference>
<dbReference type="GO" id="GO:0005634">
    <property type="term" value="C:nucleus"/>
    <property type="evidence" value="ECO:0007669"/>
    <property type="project" value="InterPro"/>
</dbReference>
<feature type="compositionally biased region" description="Basic and acidic residues" evidence="1">
    <location>
        <begin position="231"/>
        <end position="241"/>
    </location>
</feature>
<organism evidence="2 3">
    <name type="scientific">Stachybotrys chlorohalonatus (strain IBT 40285)</name>
    <dbReference type="NCBI Taxonomy" id="1283841"/>
    <lineage>
        <taxon>Eukaryota</taxon>
        <taxon>Fungi</taxon>
        <taxon>Dikarya</taxon>
        <taxon>Ascomycota</taxon>
        <taxon>Pezizomycotina</taxon>
        <taxon>Sordariomycetes</taxon>
        <taxon>Hypocreomycetidae</taxon>
        <taxon>Hypocreales</taxon>
        <taxon>Stachybotryaceae</taxon>
        <taxon>Stachybotrys</taxon>
    </lineage>
</organism>